<proteinExistence type="predicted"/>
<protein>
    <submittedName>
        <fullName evidence="1">Uncharacterized protein</fullName>
    </submittedName>
</protein>
<dbReference type="EMBL" id="AVFL01000011">
    <property type="protein sequence ID" value="EWY39531.1"/>
    <property type="molecule type" value="Genomic_DNA"/>
</dbReference>
<dbReference type="STRING" id="1385369.N825_05375"/>
<dbReference type="OrthoDB" id="7507446at2"/>
<organism evidence="1 2">
    <name type="scientific">Skermanella stibiiresistens SB22</name>
    <dbReference type="NCBI Taxonomy" id="1385369"/>
    <lineage>
        <taxon>Bacteria</taxon>
        <taxon>Pseudomonadati</taxon>
        <taxon>Pseudomonadota</taxon>
        <taxon>Alphaproteobacteria</taxon>
        <taxon>Rhodospirillales</taxon>
        <taxon>Azospirillaceae</taxon>
        <taxon>Skermanella</taxon>
    </lineage>
</organism>
<dbReference type="PATRIC" id="fig|1385369.3.peg.3280"/>
<keyword evidence="2" id="KW-1185">Reference proteome</keyword>
<reference evidence="1 2" key="1">
    <citation type="submission" date="2013-08" db="EMBL/GenBank/DDBJ databases">
        <title>The genome sequence of Skermanella stibiiresistens.</title>
        <authorList>
            <person name="Zhu W."/>
            <person name="Wang G."/>
        </authorList>
    </citation>
    <scope>NUCLEOTIDE SEQUENCE [LARGE SCALE GENOMIC DNA]</scope>
    <source>
        <strain evidence="1 2">SB22</strain>
    </source>
</reference>
<evidence type="ECO:0000313" key="2">
    <source>
        <dbReference type="Proteomes" id="UP000019486"/>
    </source>
</evidence>
<name>W9H424_9PROT</name>
<evidence type="ECO:0000313" key="1">
    <source>
        <dbReference type="EMBL" id="EWY39531.1"/>
    </source>
</evidence>
<gene>
    <name evidence="1" type="ORF">N825_05375</name>
</gene>
<sequence length="99" mass="10891">MTGWQSGPRVVEVPCTVDIENTPESVHAYVELDGVEVGPGDQVIVHDAPADAPFGTQHFYYRRATVVRATAVERLKARLAGYLELTELYEVGFSEGRAQ</sequence>
<accession>W9H424</accession>
<dbReference type="AlphaFoldDB" id="W9H424"/>
<comment type="caution">
    <text evidence="1">The sequence shown here is derived from an EMBL/GenBank/DDBJ whole genome shotgun (WGS) entry which is preliminary data.</text>
</comment>
<dbReference type="Proteomes" id="UP000019486">
    <property type="component" value="Unassembled WGS sequence"/>
</dbReference>